<dbReference type="Proteomes" id="UP000448292">
    <property type="component" value="Unassembled WGS sequence"/>
</dbReference>
<dbReference type="EMBL" id="QMIE01000007">
    <property type="protein sequence ID" value="TVM17330.1"/>
    <property type="molecule type" value="Genomic_DNA"/>
</dbReference>
<evidence type="ECO:0000313" key="1">
    <source>
        <dbReference type="EMBL" id="TVM17330.1"/>
    </source>
</evidence>
<dbReference type="AlphaFoldDB" id="A0A7M3MEL0"/>
<protein>
    <submittedName>
        <fullName evidence="1">Uncharacterized protein</fullName>
    </submittedName>
</protein>
<proteinExistence type="predicted"/>
<gene>
    <name evidence="1" type="ORF">DPQ33_09085</name>
</gene>
<organism evidence="1 2">
    <name type="scientific">Oceanidesulfovibrio indonesiensis</name>
    <dbReference type="NCBI Taxonomy" id="54767"/>
    <lineage>
        <taxon>Bacteria</taxon>
        <taxon>Pseudomonadati</taxon>
        <taxon>Thermodesulfobacteriota</taxon>
        <taxon>Desulfovibrionia</taxon>
        <taxon>Desulfovibrionales</taxon>
        <taxon>Desulfovibrionaceae</taxon>
        <taxon>Oceanidesulfovibrio</taxon>
    </lineage>
</organism>
<comment type="caution">
    <text evidence="1">The sequence shown here is derived from an EMBL/GenBank/DDBJ whole genome shotgun (WGS) entry which is preliminary data.</text>
</comment>
<evidence type="ECO:0000313" key="2">
    <source>
        <dbReference type="Proteomes" id="UP000448292"/>
    </source>
</evidence>
<name>A0A7M3MEL0_9BACT</name>
<keyword evidence="2" id="KW-1185">Reference proteome</keyword>
<dbReference type="RefSeq" id="WP_144302908.1">
    <property type="nucleotide sequence ID" value="NZ_QMIE01000007.1"/>
</dbReference>
<reference evidence="1 2" key="1">
    <citation type="submission" date="2018-06" db="EMBL/GenBank/DDBJ databases">
        <title>Complete genome of Desulfovibrio indonesiensis P37SLT.</title>
        <authorList>
            <person name="Crispim J.S."/>
            <person name="Vidigal P.M.P."/>
            <person name="Silva L.C.F."/>
            <person name="Laguardia C.N."/>
            <person name="Araujo L.C."/>
            <person name="Dias R.S."/>
            <person name="Sousa M.P."/>
            <person name="Paula S.O."/>
            <person name="Silva C."/>
        </authorList>
    </citation>
    <scope>NUCLEOTIDE SEQUENCE [LARGE SCALE GENOMIC DNA]</scope>
    <source>
        <strain evidence="1 2">P37SLT</strain>
    </source>
</reference>
<accession>A0A7M3MEL0</accession>
<sequence>MPDFYYPIYPSMRVGGGPEPYLYSAADQAASNAMADARVKGEVAAVESSYMRRGLWEPAHPPRALTETDAVGGIVDGVV</sequence>